<evidence type="ECO:0000313" key="2">
    <source>
        <dbReference type="EMBL" id="PIC25728.1"/>
    </source>
</evidence>
<accession>A0A2G5TEQ4</accession>
<feature type="transmembrane region" description="Helical" evidence="1">
    <location>
        <begin position="168"/>
        <end position="189"/>
    </location>
</feature>
<dbReference type="PANTHER" id="PTHR47920">
    <property type="entry name" value="PROTEIN CBG13378-RELATED"/>
    <property type="match status" value="1"/>
</dbReference>
<keyword evidence="1" id="KW-1133">Transmembrane helix</keyword>
<keyword evidence="1" id="KW-0812">Transmembrane</keyword>
<dbReference type="Proteomes" id="UP000230233">
    <property type="component" value="Chromosome V"/>
</dbReference>
<dbReference type="PANTHER" id="PTHR47920:SF1">
    <property type="entry name" value="CUB-LIKE DOMAIN-CONTAINING PROTEIN"/>
    <property type="match status" value="1"/>
</dbReference>
<sequence length="190" mass="21395">MNKSRNYIKKNHYSNLFDPKSLPQQISSNAFKMELSRGEIEFELKSGPMEDYTKVVAGRKGKIFSPSIWNQHVSSSSFINFTATEPVKFVLNVDEMNILRPGTLLVEVGQPHSFSVPKFFKLTPQSYRKEAIGTYMAVTFTGTSKESSFALKYNVEAISSTTNDPMEWAAMNSSFSAGFSLLVLIVAWMF</sequence>
<evidence type="ECO:0000256" key="1">
    <source>
        <dbReference type="SAM" id="Phobius"/>
    </source>
</evidence>
<reference evidence="3" key="1">
    <citation type="submission" date="2017-10" db="EMBL/GenBank/DDBJ databases">
        <title>Rapid genome shrinkage in a self-fertile nematode reveals novel sperm competition proteins.</title>
        <authorList>
            <person name="Yin D."/>
            <person name="Schwarz E.M."/>
            <person name="Thomas C.G."/>
            <person name="Felde R.L."/>
            <person name="Korf I.F."/>
            <person name="Cutter A.D."/>
            <person name="Schartner C.M."/>
            <person name="Ralston E.J."/>
            <person name="Meyer B.J."/>
            <person name="Haag E.S."/>
        </authorList>
    </citation>
    <scope>NUCLEOTIDE SEQUENCE [LARGE SCALE GENOMIC DNA]</scope>
    <source>
        <strain evidence="3">JU1422</strain>
    </source>
</reference>
<keyword evidence="1" id="KW-0472">Membrane</keyword>
<comment type="caution">
    <text evidence="2">The sequence shown here is derived from an EMBL/GenBank/DDBJ whole genome shotgun (WGS) entry which is preliminary data.</text>
</comment>
<proteinExistence type="predicted"/>
<gene>
    <name evidence="2" type="primary">Cnig_chr_V.g18548</name>
    <name evidence="2" type="ORF">B9Z55_018548</name>
</gene>
<keyword evidence="3" id="KW-1185">Reference proteome</keyword>
<evidence type="ECO:0000313" key="3">
    <source>
        <dbReference type="Proteomes" id="UP000230233"/>
    </source>
</evidence>
<dbReference type="AlphaFoldDB" id="A0A2G5TEQ4"/>
<organism evidence="2 3">
    <name type="scientific">Caenorhabditis nigoni</name>
    <dbReference type="NCBI Taxonomy" id="1611254"/>
    <lineage>
        <taxon>Eukaryota</taxon>
        <taxon>Metazoa</taxon>
        <taxon>Ecdysozoa</taxon>
        <taxon>Nematoda</taxon>
        <taxon>Chromadorea</taxon>
        <taxon>Rhabditida</taxon>
        <taxon>Rhabditina</taxon>
        <taxon>Rhabditomorpha</taxon>
        <taxon>Rhabditoidea</taxon>
        <taxon>Rhabditidae</taxon>
        <taxon>Peloderinae</taxon>
        <taxon>Caenorhabditis</taxon>
    </lineage>
</organism>
<protein>
    <submittedName>
        <fullName evidence="2">Uncharacterized protein</fullName>
    </submittedName>
</protein>
<dbReference type="EMBL" id="PDUG01000005">
    <property type="protein sequence ID" value="PIC25728.1"/>
    <property type="molecule type" value="Genomic_DNA"/>
</dbReference>
<name>A0A2G5TEQ4_9PELO</name>